<dbReference type="Pfam" id="PF00583">
    <property type="entry name" value="Acetyltransf_1"/>
    <property type="match status" value="1"/>
</dbReference>
<evidence type="ECO:0000256" key="2">
    <source>
        <dbReference type="ARBA" id="ARBA00023315"/>
    </source>
</evidence>
<evidence type="ECO:0000313" key="4">
    <source>
        <dbReference type="EMBL" id="QDB80400.1"/>
    </source>
</evidence>
<dbReference type="PANTHER" id="PTHR43877">
    <property type="entry name" value="AMINOALKYLPHOSPHONATE N-ACETYLTRANSFERASE-RELATED-RELATED"/>
    <property type="match status" value="1"/>
</dbReference>
<dbReference type="InterPro" id="IPR016181">
    <property type="entry name" value="Acyl_CoA_acyltransferase"/>
</dbReference>
<sequence length="218" mass="23331">MSSGVGVSTQSLGRCVPVCCSMPTSVGPGRTRRRTTVHTVAMDGAARRHDSSAAPPVRILEGQAGSDAAALAVRAYLDELTDRLQTHTDPALGIPGDPAEVTPPQGDFMLVSEVGSGEVVGFGAVHVLEPGVVEIRRMWLRPDVRGRGLGKFLLERLENRARSLGARRVLLGVNESLVEACGLYVSAGYEPVDRFEDNPYVTHHFGKQLVHDRPSGLT</sequence>
<dbReference type="InterPro" id="IPR000182">
    <property type="entry name" value="GNAT_dom"/>
</dbReference>
<dbReference type="EMBL" id="CP040899">
    <property type="protein sequence ID" value="QDB80400.1"/>
    <property type="molecule type" value="Genomic_DNA"/>
</dbReference>
<dbReference type="PANTHER" id="PTHR43877:SF2">
    <property type="entry name" value="AMINOALKYLPHOSPHONATE N-ACETYLTRANSFERASE-RELATED"/>
    <property type="match status" value="1"/>
</dbReference>
<dbReference type="CDD" id="cd04301">
    <property type="entry name" value="NAT_SF"/>
    <property type="match status" value="1"/>
</dbReference>
<evidence type="ECO:0000313" key="5">
    <source>
        <dbReference type="Proteomes" id="UP000313948"/>
    </source>
</evidence>
<dbReference type="InterPro" id="IPR050832">
    <property type="entry name" value="Bact_Acetyltransf"/>
</dbReference>
<proteinExistence type="predicted"/>
<organism evidence="4 5">
    <name type="scientific">Georgenia wutianyii</name>
    <dbReference type="NCBI Taxonomy" id="2585135"/>
    <lineage>
        <taxon>Bacteria</taxon>
        <taxon>Bacillati</taxon>
        <taxon>Actinomycetota</taxon>
        <taxon>Actinomycetes</taxon>
        <taxon>Micrococcales</taxon>
        <taxon>Bogoriellaceae</taxon>
        <taxon>Georgenia</taxon>
    </lineage>
</organism>
<evidence type="ECO:0000256" key="1">
    <source>
        <dbReference type="ARBA" id="ARBA00022679"/>
    </source>
</evidence>
<accession>A0ABX5VQ84</accession>
<dbReference type="Proteomes" id="UP000313948">
    <property type="component" value="Chromosome"/>
</dbReference>
<protein>
    <submittedName>
        <fullName evidence="4">GNAT family N-acetyltransferase</fullName>
    </submittedName>
</protein>
<keyword evidence="1" id="KW-0808">Transferase</keyword>
<keyword evidence="2" id="KW-0012">Acyltransferase</keyword>
<feature type="domain" description="N-acetyltransferase" evidence="3">
    <location>
        <begin position="71"/>
        <end position="212"/>
    </location>
</feature>
<name>A0ABX5VQ84_9MICO</name>
<dbReference type="PROSITE" id="PS51186">
    <property type="entry name" value="GNAT"/>
    <property type="match status" value="1"/>
</dbReference>
<keyword evidence="5" id="KW-1185">Reference proteome</keyword>
<dbReference type="SUPFAM" id="SSF55729">
    <property type="entry name" value="Acyl-CoA N-acyltransferases (Nat)"/>
    <property type="match status" value="1"/>
</dbReference>
<evidence type="ECO:0000259" key="3">
    <source>
        <dbReference type="PROSITE" id="PS51186"/>
    </source>
</evidence>
<dbReference type="Gene3D" id="3.40.630.30">
    <property type="match status" value="1"/>
</dbReference>
<reference evidence="4 5" key="1">
    <citation type="submission" date="2019-05" db="EMBL/GenBank/DDBJ databases">
        <title>Georgenia *** sp. nov., and Georgenia *** sp. nov., isolated from the intestinal contents of plateau pika (Ochotona curzoniae) in the Qinghai-Tibet plateau of China.</title>
        <authorList>
            <person name="Tian Z."/>
        </authorList>
    </citation>
    <scope>NUCLEOTIDE SEQUENCE [LARGE SCALE GENOMIC DNA]</scope>
    <source>
        <strain evidence="4 5">Z294</strain>
    </source>
</reference>
<gene>
    <name evidence="4" type="ORF">FE251_14190</name>
</gene>